<protein>
    <submittedName>
        <fullName evidence="1">Uncharacterized protein</fullName>
    </submittedName>
</protein>
<dbReference type="EMBL" id="CAOQHR010000012">
    <property type="protein sequence ID" value="CAI6341681.1"/>
    <property type="molecule type" value="Genomic_DNA"/>
</dbReference>
<gene>
    <name evidence="1" type="ORF">PDIGIT_LOCUS14881</name>
</gene>
<dbReference type="OrthoDB" id="10261408at2759"/>
<dbReference type="PANTHER" id="PTHR47256:SF1">
    <property type="entry name" value="ZN(II)2CYS6 TRANSCRIPTION FACTOR (EUROFUNG)"/>
    <property type="match status" value="1"/>
</dbReference>
<name>A0A9W4UVG8_9PLEO</name>
<comment type="caution">
    <text evidence="1">The sequence shown here is derived from an EMBL/GenBank/DDBJ whole genome shotgun (WGS) entry which is preliminary data.</text>
</comment>
<proteinExistence type="predicted"/>
<accession>A0A9W4UVG8</accession>
<dbReference type="AlphaFoldDB" id="A0A9W4UVG8"/>
<evidence type="ECO:0000313" key="2">
    <source>
        <dbReference type="Proteomes" id="UP001152607"/>
    </source>
</evidence>
<dbReference type="CDD" id="cd12148">
    <property type="entry name" value="fungal_TF_MHR"/>
    <property type="match status" value="1"/>
</dbReference>
<dbReference type="Proteomes" id="UP001152607">
    <property type="component" value="Unassembled WGS sequence"/>
</dbReference>
<evidence type="ECO:0000313" key="1">
    <source>
        <dbReference type="EMBL" id="CAI6341681.1"/>
    </source>
</evidence>
<sequence length="523" mass="58499">MDSMPGDLTTVVPFQLDATSQTALAGSRSNLSLVTSPSPPLQLCDSRLKLLDINYWTRVPISNEFAAGAISTYLETDHALLGFFDADLFLSDLVEQHLDYCSPFLVSSLLCMACLCYTGIDEKATALSHVFQQEAEQLWYACRGSDTIVNVSAISLCSIACIWLGKDKLGKDLLKDGRAMAERLQLFGSQQSDLLETKFLRMKPEQIRASSYAAWGSYGYITFHATMYGGEPIACPPVLPLPGEGNKGKSHQNDTQRPVHSLPDYMGCTFTAMCRLWSIVQGVLMFYNSSPNIAHARRTPLSFAEQKYQELLSWADSLSSKLVRNSRSPLHVYIFHTMFHVTVLNVFRPLLQQSGSCRLRSFASSDSSPISVFHASFQQLKRLLIEAMTRPRYSIQSGLLNPAVMHISNIILAHSDSRAYRYYFLLCMSFWIDATPSFPVLADIARGYLSLALRTRSISAQDARGLKQKLAQISRQYSSNEVSSVIVDFDRATIQGASYRANELAREFDEHAMFEEFTHNSVH</sequence>
<dbReference type="InterPro" id="IPR053187">
    <property type="entry name" value="Notoamide_regulator"/>
</dbReference>
<dbReference type="PANTHER" id="PTHR47256">
    <property type="entry name" value="ZN(II)2CYS6 TRANSCRIPTION FACTOR (EUROFUNG)-RELATED"/>
    <property type="match status" value="1"/>
</dbReference>
<reference evidence="1" key="1">
    <citation type="submission" date="2023-01" db="EMBL/GenBank/DDBJ databases">
        <authorList>
            <person name="Van Ghelder C."/>
            <person name="Rancurel C."/>
        </authorList>
    </citation>
    <scope>NUCLEOTIDE SEQUENCE</scope>
    <source>
        <strain evidence="1">CNCM I-4278</strain>
    </source>
</reference>
<organism evidence="1 2">
    <name type="scientific">Periconia digitata</name>
    <dbReference type="NCBI Taxonomy" id="1303443"/>
    <lineage>
        <taxon>Eukaryota</taxon>
        <taxon>Fungi</taxon>
        <taxon>Dikarya</taxon>
        <taxon>Ascomycota</taxon>
        <taxon>Pezizomycotina</taxon>
        <taxon>Dothideomycetes</taxon>
        <taxon>Pleosporomycetidae</taxon>
        <taxon>Pleosporales</taxon>
        <taxon>Massarineae</taxon>
        <taxon>Periconiaceae</taxon>
        <taxon>Periconia</taxon>
    </lineage>
</organism>
<keyword evidence="2" id="KW-1185">Reference proteome</keyword>